<feature type="region of interest" description="Disordered" evidence="2">
    <location>
        <begin position="400"/>
        <end position="421"/>
    </location>
</feature>
<organism evidence="3 4">
    <name type="scientific">Cyclocybe aegerita</name>
    <name type="common">Black poplar mushroom</name>
    <name type="synonym">Agrocybe aegerita</name>
    <dbReference type="NCBI Taxonomy" id="1973307"/>
    <lineage>
        <taxon>Eukaryota</taxon>
        <taxon>Fungi</taxon>
        <taxon>Dikarya</taxon>
        <taxon>Basidiomycota</taxon>
        <taxon>Agaricomycotina</taxon>
        <taxon>Agaricomycetes</taxon>
        <taxon>Agaricomycetidae</taxon>
        <taxon>Agaricales</taxon>
        <taxon>Agaricineae</taxon>
        <taxon>Bolbitiaceae</taxon>
        <taxon>Cyclocybe</taxon>
    </lineage>
</organism>
<feature type="coiled-coil region" evidence="1">
    <location>
        <begin position="426"/>
        <end position="464"/>
    </location>
</feature>
<feature type="compositionally biased region" description="Polar residues" evidence="2">
    <location>
        <begin position="484"/>
        <end position="497"/>
    </location>
</feature>
<evidence type="ECO:0000313" key="4">
    <source>
        <dbReference type="Proteomes" id="UP000467700"/>
    </source>
</evidence>
<feature type="compositionally biased region" description="Low complexity" evidence="2">
    <location>
        <begin position="711"/>
        <end position="739"/>
    </location>
</feature>
<feature type="compositionally biased region" description="Pro residues" evidence="2">
    <location>
        <begin position="910"/>
        <end position="922"/>
    </location>
</feature>
<feature type="compositionally biased region" description="Pro residues" evidence="2">
    <location>
        <begin position="206"/>
        <end position="228"/>
    </location>
</feature>
<feature type="compositionally biased region" description="Basic and acidic residues" evidence="2">
    <location>
        <begin position="817"/>
        <end position="828"/>
    </location>
</feature>
<feature type="region of interest" description="Disordered" evidence="2">
    <location>
        <begin position="558"/>
        <end position="756"/>
    </location>
</feature>
<proteinExistence type="predicted"/>
<dbReference type="AlphaFoldDB" id="A0A8S0VSK1"/>
<feature type="region of interest" description="Disordered" evidence="2">
    <location>
        <begin position="908"/>
        <end position="975"/>
    </location>
</feature>
<feature type="compositionally biased region" description="Basic and acidic residues" evidence="2">
    <location>
        <begin position="966"/>
        <end position="975"/>
    </location>
</feature>
<feature type="compositionally biased region" description="Polar residues" evidence="2">
    <location>
        <begin position="532"/>
        <end position="541"/>
    </location>
</feature>
<feature type="region of interest" description="Disordered" evidence="2">
    <location>
        <begin position="473"/>
        <end position="542"/>
    </location>
</feature>
<feature type="region of interest" description="Disordered" evidence="2">
    <location>
        <begin position="201"/>
        <end position="253"/>
    </location>
</feature>
<comment type="caution">
    <text evidence="3">The sequence shown here is derived from an EMBL/GenBank/DDBJ whole genome shotgun (WGS) entry which is preliminary data.</text>
</comment>
<feature type="compositionally biased region" description="Low complexity" evidence="2">
    <location>
        <begin position="852"/>
        <end position="861"/>
    </location>
</feature>
<evidence type="ECO:0000313" key="3">
    <source>
        <dbReference type="EMBL" id="CAA7267289.1"/>
    </source>
</evidence>
<feature type="region of interest" description="Disordered" evidence="2">
    <location>
        <begin position="1"/>
        <end position="103"/>
    </location>
</feature>
<evidence type="ECO:0000256" key="2">
    <source>
        <dbReference type="SAM" id="MobiDB-lite"/>
    </source>
</evidence>
<accession>A0A8S0VSK1</accession>
<keyword evidence="1" id="KW-0175">Coiled coil</keyword>
<feature type="compositionally biased region" description="Low complexity" evidence="2">
    <location>
        <begin position="570"/>
        <end position="590"/>
    </location>
</feature>
<reference evidence="3 4" key="1">
    <citation type="submission" date="2020-01" db="EMBL/GenBank/DDBJ databases">
        <authorList>
            <person name="Gupta K D."/>
        </authorList>
    </citation>
    <scope>NUCLEOTIDE SEQUENCE [LARGE SCALE GENOMIC DNA]</scope>
</reference>
<feature type="compositionally biased region" description="Pro residues" evidence="2">
    <location>
        <begin position="681"/>
        <end position="691"/>
    </location>
</feature>
<dbReference type="OrthoDB" id="2804702at2759"/>
<sequence>MAYTGTGTQDSPIAIDDSEDEVVQELEGTRSSPDGDVQYLGRVFKQTHEDPPVQKKRKRTSSFIEQLAPVAGPSHVPPMENRLSQPESKKARKRRRKLERQAAEEARLQGLGWLNNPIPFAPGLPQWPTQFPIQSVYIPSYPVMTNHAYPSMDPGDFYNFVGEEDAGYYNYPIPSPPLEGSASKWVSSMAMAVDPVDEAGEEALLPPLPPPTPPPPLPPPLARPPSPRAPLHVTDAPINKPMEHHPTPPMPIGMVPDPDPKSKRGTFVINNTMKEAGTDRHKRRRNYMPNPARTLVMENLPKTHRTSDFVNNWSRKACGALPVHVFIDTSGAKTLIEFSTAELARKAWNSPRLGSNVAGVKNFVKGQPREDLIRVWWYRVDGIGAGAGVGEIEEGEIEDDVADTPQEEGEHELPPPLPPPLLQLHVETKREKKARLAKEREEKKLRKEHKLRLLQEERQAFEQKLVASHEGLRNDSLVHPLPTNDFNPSATQGNTVNGHPLPAAPSLPLPPAVPPPAPVSMLPLPSRRPLVSGSSQPSGQSELGVYRTAFGSSLLLEAHNGHDDNDSIASSTGRRSPSPSAGPSVPVPASKFFVASTSGQGDDLDDYEEADMDVEVDDAPLPPPTSSLPLIPPLVHSLPPRPTPLIRAAKQRGAVQKLPLAHRQPPDSAPNNLTARLSLQQPPPKPLPSKPHVPQNKSVQPPAAQRPPHVSSTAIASPASAIAALSSPSSGASSPTIPSEPKAMKNAPTQPSFTKRALLARQKELEERIAKSKMELAAAAASKTGTAPVTMPITPRPQSPAPLSQQPQQFTKPAMDLGDKQAMEDRLRKLVLQSQKARGKPTPPSTASSTGVSSAPSLSPTPVTPSPIDEMPHSNAAQDDSIVTMSSFSLEDMAISFITQTIETIKAQPPSVPSAPNPPALALPPTSSPSSTPTPTTNTGSTATSAPLESAPGVTAKAVPTSNNGNDRERQELAAKQRRLEMHISESKALMARLSQARNKEEKDSILRVMREKSRLFEENRNVDAHQQPPSRPTSTVPAGITAKATTTSVTGATIGKLQSTSFQFSRLCGNQHDAGILILSDDSDDDDMEDDEG</sequence>
<feature type="compositionally biased region" description="Acidic residues" evidence="2">
    <location>
        <begin position="400"/>
        <end position="410"/>
    </location>
</feature>
<feature type="compositionally biased region" description="Polar residues" evidence="2">
    <location>
        <begin position="1"/>
        <end position="11"/>
    </location>
</feature>
<feature type="region of interest" description="Disordered" evidence="2">
    <location>
        <begin position="775"/>
        <end position="880"/>
    </location>
</feature>
<protein>
    <submittedName>
        <fullName evidence="3">Uncharacterized protein</fullName>
    </submittedName>
</protein>
<feature type="compositionally biased region" description="Low complexity" evidence="2">
    <location>
        <begin position="923"/>
        <end position="947"/>
    </location>
</feature>
<evidence type="ECO:0000256" key="1">
    <source>
        <dbReference type="SAM" id="Coils"/>
    </source>
</evidence>
<feature type="compositionally biased region" description="Acidic residues" evidence="2">
    <location>
        <begin position="602"/>
        <end position="618"/>
    </location>
</feature>
<dbReference type="Proteomes" id="UP000467700">
    <property type="component" value="Unassembled WGS sequence"/>
</dbReference>
<feature type="region of interest" description="Disordered" evidence="2">
    <location>
        <begin position="1017"/>
        <end position="1040"/>
    </location>
</feature>
<feature type="compositionally biased region" description="Pro residues" evidence="2">
    <location>
        <begin position="502"/>
        <end position="518"/>
    </location>
</feature>
<keyword evidence="4" id="KW-1185">Reference proteome</keyword>
<gene>
    <name evidence="3" type="ORF">AAE3_LOCUS9527</name>
</gene>
<name>A0A8S0VSK1_CYCAE</name>
<dbReference type="EMBL" id="CACVBS010000058">
    <property type="protein sequence ID" value="CAA7267289.1"/>
    <property type="molecule type" value="Genomic_DNA"/>
</dbReference>
<feature type="compositionally biased region" description="Pro residues" evidence="2">
    <location>
        <begin position="620"/>
        <end position="632"/>
    </location>
</feature>